<evidence type="ECO:0000256" key="1">
    <source>
        <dbReference type="SAM" id="MobiDB-lite"/>
    </source>
</evidence>
<accession>A0A8X6S6K6</accession>
<evidence type="ECO:0000313" key="3">
    <source>
        <dbReference type="Proteomes" id="UP000887159"/>
    </source>
</evidence>
<keyword evidence="3" id="KW-1185">Reference proteome</keyword>
<feature type="region of interest" description="Disordered" evidence="1">
    <location>
        <begin position="79"/>
        <end position="106"/>
    </location>
</feature>
<gene>
    <name evidence="2" type="primary">TIGD1</name>
    <name evidence="2" type="ORF">TNCV_3508111</name>
</gene>
<sequence>MAYTHHPKQLSGMLSSKVESVPKPDKFCNLIEKVNDFTLRIHLEVNRDDIQELLDSHNQELTIDEPIEMYEEEQDIEKLESLDPVQSKDRMTVGNLTKGLRKLKKD</sequence>
<reference evidence="2" key="1">
    <citation type="submission" date="2020-08" db="EMBL/GenBank/DDBJ databases">
        <title>Multicomponent nature underlies the extraordinary mechanical properties of spider dragline silk.</title>
        <authorList>
            <person name="Kono N."/>
            <person name="Nakamura H."/>
            <person name="Mori M."/>
            <person name="Yoshida Y."/>
            <person name="Ohtoshi R."/>
            <person name="Malay A.D."/>
            <person name="Moran D.A.P."/>
            <person name="Tomita M."/>
            <person name="Numata K."/>
            <person name="Arakawa K."/>
        </authorList>
    </citation>
    <scope>NUCLEOTIDE SEQUENCE</scope>
</reference>
<evidence type="ECO:0000313" key="2">
    <source>
        <dbReference type="EMBL" id="GFY02931.1"/>
    </source>
</evidence>
<feature type="compositionally biased region" description="Basic and acidic residues" evidence="1">
    <location>
        <begin position="79"/>
        <end position="91"/>
    </location>
</feature>
<comment type="caution">
    <text evidence="2">The sequence shown here is derived from an EMBL/GenBank/DDBJ whole genome shotgun (WGS) entry which is preliminary data.</text>
</comment>
<name>A0A8X6S6K6_TRICX</name>
<proteinExistence type="predicted"/>
<organism evidence="2 3">
    <name type="scientific">Trichonephila clavipes</name>
    <name type="common">Golden silk orbweaver</name>
    <name type="synonym">Nephila clavipes</name>
    <dbReference type="NCBI Taxonomy" id="2585209"/>
    <lineage>
        <taxon>Eukaryota</taxon>
        <taxon>Metazoa</taxon>
        <taxon>Ecdysozoa</taxon>
        <taxon>Arthropoda</taxon>
        <taxon>Chelicerata</taxon>
        <taxon>Arachnida</taxon>
        <taxon>Araneae</taxon>
        <taxon>Araneomorphae</taxon>
        <taxon>Entelegynae</taxon>
        <taxon>Araneoidea</taxon>
        <taxon>Nephilidae</taxon>
        <taxon>Trichonephila</taxon>
    </lineage>
</organism>
<dbReference type="AlphaFoldDB" id="A0A8X6S6K6"/>
<dbReference type="Proteomes" id="UP000887159">
    <property type="component" value="Unassembled WGS sequence"/>
</dbReference>
<dbReference type="EMBL" id="BMAU01021233">
    <property type="protein sequence ID" value="GFY02931.1"/>
    <property type="molecule type" value="Genomic_DNA"/>
</dbReference>
<protein>
    <submittedName>
        <fullName evidence="2">Tigger transposable element-derived protein 1</fullName>
    </submittedName>
</protein>